<dbReference type="InterPro" id="IPR011840">
    <property type="entry name" value="PulA_typeI"/>
</dbReference>
<comment type="similarity">
    <text evidence="1">Belongs to the glycosyl hydrolase 13 family.</text>
</comment>
<name>A0ABW6K233_9BACI</name>
<dbReference type="SUPFAM" id="SSF51445">
    <property type="entry name" value="(Trans)glycosidases"/>
    <property type="match status" value="1"/>
</dbReference>
<dbReference type="Pfam" id="PF00128">
    <property type="entry name" value="Alpha-amylase"/>
    <property type="match status" value="1"/>
</dbReference>
<feature type="domain" description="Glycosyl hydrolase family 13 catalytic" evidence="2">
    <location>
        <begin position="223"/>
        <end position="618"/>
    </location>
</feature>
<dbReference type="SMART" id="SM00642">
    <property type="entry name" value="Aamy"/>
    <property type="match status" value="1"/>
</dbReference>
<dbReference type="CDD" id="cd02860">
    <property type="entry name" value="E_set_Pullulanase"/>
    <property type="match status" value="1"/>
</dbReference>
<dbReference type="NCBIfam" id="TIGR02104">
    <property type="entry name" value="pulA_typeI"/>
    <property type="match status" value="1"/>
</dbReference>
<dbReference type="InterPro" id="IPR013783">
    <property type="entry name" value="Ig-like_fold"/>
</dbReference>
<gene>
    <name evidence="3" type="primary">pulA</name>
    <name evidence="3" type="ORF">ACFYKT_18060</name>
</gene>
<keyword evidence="4" id="KW-1185">Reference proteome</keyword>
<dbReference type="Gene3D" id="3.20.20.80">
    <property type="entry name" value="Glycosidases"/>
    <property type="match status" value="1"/>
</dbReference>
<evidence type="ECO:0000256" key="1">
    <source>
        <dbReference type="ARBA" id="ARBA00008061"/>
    </source>
</evidence>
<dbReference type="InterPro" id="IPR004193">
    <property type="entry name" value="Glyco_hydro_13_N"/>
</dbReference>
<dbReference type="RefSeq" id="WP_389222422.1">
    <property type="nucleotide sequence ID" value="NZ_JBIACJ010000011.1"/>
</dbReference>
<dbReference type="SUPFAM" id="SSF81296">
    <property type="entry name" value="E set domains"/>
    <property type="match status" value="1"/>
</dbReference>
<comment type="caution">
    <text evidence="3">The sequence shown here is derived from an EMBL/GenBank/DDBJ whole genome shotgun (WGS) entry which is preliminary data.</text>
</comment>
<dbReference type="InterPro" id="IPR014756">
    <property type="entry name" value="Ig_E-set"/>
</dbReference>
<keyword evidence="3" id="KW-0326">Glycosidase</keyword>
<dbReference type="InterPro" id="IPR017853">
    <property type="entry name" value="GH"/>
</dbReference>
<dbReference type="InterPro" id="IPR040697">
    <property type="entry name" value="PulA_N1"/>
</dbReference>
<dbReference type="EC" id="3.2.1.41" evidence="3"/>
<dbReference type="EMBL" id="JBIACJ010000011">
    <property type="protein sequence ID" value="MFE8698230.1"/>
    <property type="molecule type" value="Genomic_DNA"/>
</dbReference>
<accession>A0ABW6K233</accession>
<dbReference type="Pfam" id="PF02922">
    <property type="entry name" value="CBM_48"/>
    <property type="match status" value="1"/>
</dbReference>
<dbReference type="InterPro" id="IPR006047">
    <property type="entry name" value="GH13_cat_dom"/>
</dbReference>
<evidence type="ECO:0000259" key="2">
    <source>
        <dbReference type="SMART" id="SM00642"/>
    </source>
</evidence>
<dbReference type="InterPro" id="IPR049117">
    <property type="entry name" value="pulA_all-beta"/>
</dbReference>
<sequence length="717" mass="82121">MVSIHRKFQAYLDEMQIITILLPTIYYEGHSENFSITNNSECDRIQLTILSRTSLKDKVKYICRTDEKLVIGEQYWIIDAHGGKTDLQIGAVIRTEAFDKEFFYHGTLGYSYGVDKTEFKLWAPTATEVKLHLLSEGAQQPEALPMERRENGVWYIVVKGNLEYCRYSFLVCVNLEWREAVDPYTVSVSLNGEYGIVIDLEKTKITKPLLPLFKQSTDAIIYETHVRDFTIHPNSGIARKGTYLGAAEINTEGMDGVSTGLSYVKELGVTHIEFLPFHDFEGVDESAPETAYNWGYNPLHFNAPDGSYSTDPTAPYTRVNELKAMIHAAHLQGLRVIMDVVYNHVYIREHSSFEKIVPGYFFRHDESGMPSNGTGVGNDFASERLMGRKFIIDSVTYWLEEYEVDGFRFDLMGILDIDTMNEIRKKIDEIDPTVMIIGEGWDLNTPIPAEKKANIRNEKRLPRIGQFNDWFRDTIKGSTFNLYDKGYALGNDRYYEEAKRVLAGSIGIEQKDGGLFSSPVQSVNYVESHDNHTLWDKLTVCSSLETEEFKQMQHRLATAMVLLAQGIPFLHSGQEFFRTKQGIGNSYQSPDAINQLDWDRKSRYMENVEYIRGMIDIRRSHGAFRFSSPELIRKHMQFLSVEKPMIGFMLNEVGEYGEWRKIIVFFNPTFIQKSVVLPEGDWHLLANGQYVNITPGKKLEQPIVTLSPISTYVIIGM</sequence>
<dbReference type="Gene3D" id="2.60.40.2320">
    <property type="match status" value="1"/>
</dbReference>
<organism evidence="3 4">
    <name type="scientific">Cytobacillus mangrovibacter</name>
    <dbReference type="NCBI Taxonomy" id="3299024"/>
    <lineage>
        <taxon>Bacteria</taxon>
        <taxon>Bacillati</taxon>
        <taxon>Bacillota</taxon>
        <taxon>Bacilli</taxon>
        <taxon>Bacillales</taxon>
        <taxon>Bacillaceae</taxon>
        <taxon>Cytobacillus</taxon>
    </lineage>
</organism>
<dbReference type="Gene3D" id="2.60.40.10">
    <property type="entry name" value="Immunoglobulins"/>
    <property type="match status" value="1"/>
</dbReference>
<reference evidence="3 4" key="1">
    <citation type="submission" date="2024-08" db="EMBL/GenBank/DDBJ databases">
        <title>Two novel Cytobacillus novel species.</title>
        <authorList>
            <person name="Liu G."/>
        </authorList>
    </citation>
    <scope>NUCLEOTIDE SEQUENCE [LARGE SCALE GENOMIC DNA]</scope>
    <source>
        <strain evidence="3 4">FJAT-53684</strain>
    </source>
</reference>
<dbReference type="InterPro" id="IPR013780">
    <property type="entry name" value="Glyco_hydro_b"/>
</dbReference>
<dbReference type="CDD" id="cd11341">
    <property type="entry name" value="AmyAc_Pullulanase_LD-like"/>
    <property type="match status" value="1"/>
</dbReference>
<protein>
    <submittedName>
        <fullName evidence="3">Type I pullulanase</fullName>
        <ecNumber evidence="3">3.2.1.41</ecNumber>
    </submittedName>
</protein>
<dbReference type="GO" id="GO:0051060">
    <property type="term" value="F:pullulanase activity"/>
    <property type="evidence" value="ECO:0007669"/>
    <property type="project" value="UniProtKB-EC"/>
</dbReference>
<proteinExistence type="inferred from homology"/>
<evidence type="ECO:0000313" key="4">
    <source>
        <dbReference type="Proteomes" id="UP001601058"/>
    </source>
</evidence>
<evidence type="ECO:0000313" key="3">
    <source>
        <dbReference type="EMBL" id="MFE8698230.1"/>
    </source>
</evidence>
<dbReference type="Pfam" id="PF17999">
    <property type="entry name" value="PulA_N1"/>
    <property type="match status" value="1"/>
</dbReference>
<dbReference type="PANTHER" id="PTHR43002">
    <property type="entry name" value="GLYCOGEN DEBRANCHING ENZYME"/>
    <property type="match status" value="1"/>
</dbReference>
<dbReference type="Gene3D" id="2.60.40.1180">
    <property type="entry name" value="Golgi alpha-mannosidase II"/>
    <property type="match status" value="1"/>
</dbReference>
<dbReference type="Proteomes" id="UP001601058">
    <property type="component" value="Unassembled WGS sequence"/>
</dbReference>
<dbReference type="Pfam" id="PF21653">
    <property type="entry name" value="pulA_all-beta"/>
    <property type="match status" value="1"/>
</dbReference>
<keyword evidence="3" id="KW-0378">Hydrolase</keyword>